<keyword evidence="2" id="KW-1185">Reference proteome</keyword>
<proteinExistence type="predicted"/>
<reference evidence="1 2" key="1">
    <citation type="submission" date="2017-11" db="EMBL/GenBank/DDBJ databases">
        <title>Genomic Encyclopedia of Archaeal and Bacterial Type Strains, Phase II (KMG-II): From Individual Species to Whole Genera.</title>
        <authorList>
            <person name="Goeker M."/>
        </authorList>
    </citation>
    <scope>NUCLEOTIDE SEQUENCE [LARGE SCALE GENOMIC DNA]</scope>
    <source>
        <strain evidence="1 2">DSM 27763</strain>
    </source>
</reference>
<comment type="caution">
    <text evidence="1">The sequence shown here is derived from an EMBL/GenBank/DDBJ whole genome shotgun (WGS) entry which is preliminary data.</text>
</comment>
<dbReference type="OrthoDB" id="5764514at2"/>
<dbReference type="AlphaFoldDB" id="A0A2M9B8Q1"/>
<protein>
    <submittedName>
        <fullName evidence="1">Uncharacterized protein</fullName>
    </submittedName>
</protein>
<evidence type="ECO:0000313" key="2">
    <source>
        <dbReference type="Proteomes" id="UP000230842"/>
    </source>
</evidence>
<dbReference type="Proteomes" id="UP000230842">
    <property type="component" value="Unassembled WGS sequence"/>
</dbReference>
<sequence>MSQGTERVTDPTARAGLDPAQLAELLTILPDMDSVELKLAVDDAQRRSVIAALGLDPVGAQIREIVFVDTLDLDLLAAGVILRGRRSIDRADVVVKLRPVDLRTVPEHIHGLKRFKVEVDVSPQGFSASCSLRAKVSGDQVQALVTGGHSITDLFDAHQQELLRPRVADLDLSRLVPLGPVPVLKRVIEPKGLGHRLVAEMWFLPDGRRALELSTRCTPAEAFMVAAETKAFLGTNGVDLAAPQAPKTRTALDALVADHRAGDAAAAGQ</sequence>
<accession>A0A2M9B8Q1</accession>
<organism evidence="1 2">
    <name type="scientific">Mumia flava</name>
    <dbReference type="NCBI Taxonomy" id="1348852"/>
    <lineage>
        <taxon>Bacteria</taxon>
        <taxon>Bacillati</taxon>
        <taxon>Actinomycetota</taxon>
        <taxon>Actinomycetes</taxon>
        <taxon>Propionibacteriales</taxon>
        <taxon>Nocardioidaceae</taxon>
        <taxon>Mumia</taxon>
    </lineage>
</organism>
<name>A0A2M9B8Q1_9ACTN</name>
<evidence type="ECO:0000313" key="1">
    <source>
        <dbReference type="EMBL" id="PJJ54332.1"/>
    </source>
</evidence>
<dbReference type="EMBL" id="PGEZ01000002">
    <property type="protein sequence ID" value="PJJ54332.1"/>
    <property type="molecule type" value="Genomic_DNA"/>
</dbReference>
<dbReference type="RefSeq" id="WP_100415449.1">
    <property type="nucleotide sequence ID" value="NZ_PGEZ01000002.1"/>
</dbReference>
<gene>
    <name evidence="1" type="ORF">CLV56_3841</name>
</gene>